<evidence type="ECO:0000256" key="2">
    <source>
        <dbReference type="ARBA" id="ARBA00023125"/>
    </source>
</evidence>
<evidence type="ECO:0000256" key="3">
    <source>
        <dbReference type="ARBA" id="ARBA00023163"/>
    </source>
</evidence>
<dbReference type="GO" id="GO:0004519">
    <property type="term" value="F:endonuclease activity"/>
    <property type="evidence" value="ECO:0007669"/>
    <property type="project" value="UniProtKB-KW"/>
</dbReference>
<dbReference type="Pfam" id="PF13392">
    <property type="entry name" value="HNH_3"/>
    <property type="match status" value="1"/>
</dbReference>
<dbReference type="Gene3D" id="3.30.730.10">
    <property type="entry name" value="AP2/ERF domain"/>
    <property type="match status" value="1"/>
</dbReference>
<dbReference type="GO" id="GO:0003677">
    <property type="term" value="F:DNA binding"/>
    <property type="evidence" value="ECO:0007669"/>
    <property type="project" value="UniProtKB-KW"/>
</dbReference>
<keyword evidence="5" id="KW-0378">Hydrolase</keyword>
<dbReference type="InterPro" id="IPR044925">
    <property type="entry name" value="His-Me_finger_sf"/>
</dbReference>
<dbReference type="SUPFAM" id="SSF54171">
    <property type="entry name" value="DNA-binding domain"/>
    <property type="match status" value="1"/>
</dbReference>
<dbReference type="Proteomes" id="UP001212349">
    <property type="component" value="Segment"/>
</dbReference>
<name>A0AAE9VTA6_9CAUD</name>
<dbReference type="InterPro" id="IPR001471">
    <property type="entry name" value="AP2/ERF_dom"/>
</dbReference>
<sequence>MIEGTEELASLLEYKDGSLYWKVDTPRKKVGDFAGSKANSGYVHINYKGRVYLAHRVAFFIHNGYLPEYVDHVNGIRDDQRPDNLRAATAAENSRNCSVMKGKNTKYKGIYFNAGKWEARIRVDNKLLYLGKFSSEEDAAMAYNKAAPIHHKSFAKLNDNVEVNLGNS</sequence>
<evidence type="ECO:0000313" key="5">
    <source>
        <dbReference type="EMBL" id="WBF05002.1"/>
    </source>
</evidence>
<evidence type="ECO:0000313" key="6">
    <source>
        <dbReference type="Proteomes" id="UP001212349"/>
    </source>
</evidence>
<dbReference type="SMART" id="SM00380">
    <property type="entry name" value="AP2"/>
    <property type="match status" value="1"/>
</dbReference>
<dbReference type="PROSITE" id="PS51032">
    <property type="entry name" value="AP2_ERF"/>
    <property type="match status" value="1"/>
</dbReference>
<dbReference type="EMBL" id="OQ025076">
    <property type="protein sequence ID" value="WBF05002.1"/>
    <property type="molecule type" value="Genomic_DNA"/>
</dbReference>
<proteinExistence type="predicted"/>
<accession>A0AAE9VTA6</accession>
<keyword evidence="2" id="KW-0238">DNA-binding</keyword>
<dbReference type="InterPro" id="IPR016177">
    <property type="entry name" value="DNA-bd_dom_sf"/>
</dbReference>
<evidence type="ECO:0000259" key="4">
    <source>
        <dbReference type="PROSITE" id="PS51032"/>
    </source>
</evidence>
<dbReference type="InterPro" id="IPR036955">
    <property type="entry name" value="AP2/ERF_dom_sf"/>
</dbReference>
<keyword evidence="5" id="KW-0540">Nuclease</keyword>
<evidence type="ECO:0000256" key="1">
    <source>
        <dbReference type="ARBA" id="ARBA00023015"/>
    </source>
</evidence>
<reference evidence="6" key="1">
    <citation type="journal article" date="2023" name="Viruses">
        <title>Expansion of Kuravirus-like Phage Sequences within the Past Decade, including Escherichia Phage YF01 from Japan, Prompt the Creation of Three New Genera.</title>
        <authorList>
            <person name="Batinovic S."/>
            <person name="Fujii Y."/>
            <person name="Nittami T."/>
        </authorList>
    </citation>
    <scope>NUCLEOTIDE SEQUENCE [LARGE SCALE GENOMIC DNA]</scope>
</reference>
<keyword evidence="3" id="KW-0804">Transcription</keyword>
<protein>
    <submittedName>
        <fullName evidence="5">HNH endonuclease</fullName>
    </submittedName>
</protein>
<dbReference type="InterPro" id="IPR003615">
    <property type="entry name" value="HNH_nuc"/>
</dbReference>
<dbReference type="SUPFAM" id="SSF54060">
    <property type="entry name" value="His-Me finger endonucleases"/>
    <property type="match status" value="1"/>
</dbReference>
<organism evidence="5 6">
    <name type="scientific">Escherichia phage vB_EcoP_YF01</name>
    <dbReference type="NCBI Taxonomy" id="3017283"/>
    <lineage>
        <taxon>Viruses</taxon>
        <taxon>Duplodnaviria</taxon>
        <taxon>Heunggongvirae</taxon>
        <taxon>Uroviricota</taxon>
        <taxon>Caudoviricetes</taxon>
        <taxon>Mktvariviridae</taxon>
        <taxon>Gordonclarkvirinae</taxon>
        <taxon>Kuravirus</taxon>
        <taxon>Kuravirus YF01</taxon>
    </lineage>
</organism>
<keyword evidence="6" id="KW-1185">Reference proteome</keyword>
<keyword evidence="5" id="KW-0255">Endonuclease</keyword>
<feature type="domain" description="AP2/ERF" evidence="4">
    <location>
        <begin position="99"/>
        <end position="160"/>
    </location>
</feature>
<keyword evidence="1" id="KW-0805">Transcription regulation</keyword>
<dbReference type="GO" id="GO:0003700">
    <property type="term" value="F:DNA-binding transcription factor activity"/>
    <property type="evidence" value="ECO:0007669"/>
    <property type="project" value="InterPro"/>
</dbReference>
<dbReference type="Gene3D" id="3.90.75.20">
    <property type="match status" value="1"/>
</dbReference>